<dbReference type="Pfam" id="PF00011">
    <property type="entry name" value="HSP20"/>
    <property type="match status" value="1"/>
</dbReference>
<dbReference type="RefSeq" id="WP_173059217.1">
    <property type="nucleotide sequence ID" value="NZ_AP022853.1"/>
</dbReference>
<evidence type="ECO:0000313" key="4">
    <source>
        <dbReference type="EMBL" id="BCB25371.1"/>
    </source>
</evidence>
<dbReference type="CDD" id="cd06464">
    <property type="entry name" value="ACD_sHsps-like"/>
    <property type="match status" value="1"/>
</dbReference>
<dbReference type="PROSITE" id="PS01031">
    <property type="entry name" value="SHSP"/>
    <property type="match status" value="1"/>
</dbReference>
<dbReference type="Gene3D" id="2.60.40.790">
    <property type="match status" value="1"/>
</dbReference>
<dbReference type="InterPro" id="IPR002068">
    <property type="entry name" value="A-crystallin/Hsp20_dom"/>
</dbReference>
<sequence length="147" mass="16393">MAGITRYDPFNLSRVDPFSDIDDLFKGFFVRPMALEGQPQMQIKMDVKEADGAYTVHADIPGVKKEDIHVTIEGNQVSISAEVKKEKEEKQGEKVLRSERYYGKVARSFTLAQDVDEAKAQAKYADGVLELTLPKKAVSSAKKLAIQ</sequence>
<evidence type="ECO:0000256" key="1">
    <source>
        <dbReference type="PROSITE-ProRule" id="PRU00285"/>
    </source>
</evidence>
<accession>A0A6F8V8B2</accession>
<keyword evidence="5" id="KW-1185">Reference proteome</keyword>
<gene>
    <name evidence="4" type="ORF">SKTS_02570</name>
</gene>
<dbReference type="InterPro" id="IPR031107">
    <property type="entry name" value="Small_HSP"/>
</dbReference>
<comment type="similarity">
    <text evidence="1 2">Belongs to the small heat shock protein (HSP20) family.</text>
</comment>
<evidence type="ECO:0000256" key="2">
    <source>
        <dbReference type="RuleBase" id="RU003616"/>
    </source>
</evidence>
<dbReference type="AlphaFoldDB" id="A0A6F8V8B2"/>
<dbReference type="EMBL" id="AP022853">
    <property type="protein sequence ID" value="BCB25371.1"/>
    <property type="molecule type" value="Genomic_DNA"/>
</dbReference>
<dbReference type="InterPro" id="IPR008978">
    <property type="entry name" value="HSP20-like_chaperone"/>
</dbReference>
<name>A0A6F8V8B2_9PROT</name>
<reference evidence="5" key="1">
    <citation type="submission" date="2020-03" db="EMBL/GenBank/DDBJ databases">
        <title>Complete genome sequence of sulfur-oxidizing bacterium skT11.</title>
        <authorList>
            <person name="Kanda M."/>
            <person name="Kojima H."/>
            <person name="Fukui M."/>
        </authorList>
    </citation>
    <scope>NUCLEOTIDE SEQUENCE [LARGE SCALE GENOMIC DNA]</scope>
    <source>
        <strain evidence="5">skT11</strain>
    </source>
</reference>
<organism evidence="4 5">
    <name type="scientific">Sulfurimicrobium lacus</name>
    <dbReference type="NCBI Taxonomy" id="2715678"/>
    <lineage>
        <taxon>Bacteria</taxon>
        <taxon>Pseudomonadati</taxon>
        <taxon>Pseudomonadota</taxon>
        <taxon>Betaproteobacteria</taxon>
        <taxon>Nitrosomonadales</taxon>
        <taxon>Sulfuricellaceae</taxon>
        <taxon>Sulfurimicrobium</taxon>
    </lineage>
</organism>
<evidence type="ECO:0000259" key="3">
    <source>
        <dbReference type="PROSITE" id="PS01031"/>
    </source>
</evidence>
<proteinExistence type="inferred from homology"/>
<evidence type="ECO:0000313" key="5">
    <source>
        <dbReference type="Proteomes" id="UP000502260"/>
    </source>
</evidence>
<dbReference type="SUPFAM" id="SSF49764">
    <property type="entry name" value="HSP20-like chaperones"/>
    <property type="match status" value="1"/>
</dbReference>
<dbReference type="KEGG" id="slac:SKTS_02570"/>
<feature type="domain" description="SHSP" evidence="3">
    <location>
        <begin position="36"/>
        <end position="147"/>
    </location>
</feature>
<protein>
    <submittedName>
        <fullName evidence="4">Heat-shock protein Hsp20</fullName>
    </submittedName>
</protein>
<dbReference type="PANTHER" id="PTHR11527">
    <property type="entry name" value="HEAT-SHOCK PROTEIN 20 FAMILY MEMBER"/>
    <property type="match status" value="1"/>
</dbReference>
<dbReference type="Proteomes" id="UP000502260">
    <property type="component" value="Chromosome"/>
</dbReference>